<name>A0A812U9Y6_9DINO</name>
<feature type="transmembrane region" description="Helical" evidence="2">
    <location>
        <begin position="268"/>
        <end position="289"/>
    </location>
</feature>
<evidence type="ECO:0000256" key="1">
    <source>
        <dbReference type="SAM" id="MobiDB-lite"/>
    </source>
</evidence>
<sequence length="503" mass="55391">MASGLEICLGASGDPSPGPSEHSQGSGSPDPLLESCIVILASMRAASPNILRGIRVHRVLQDMPRKCAHHEPSALYGLSEVTPELDEFWSHSWKTGPVLKYLNVLFLNSGLPAFVLGTLCALLAFALLLAGVIPVQGDTTVWCTASGILGYYLTLLLWRSRKLVFLDIACIHQTDDTLKSMSLISVGAFLKNSKSLLILWDSTFVTRLWCMFEVAGFLHSKGHGKDLPLVICPVFTGPVLVLAHLSLSALLMLFLWLHSARVLLLFPWGGLFICTMLFPSLMLVAYVVLAHCRSIDVMQIQVGDFTVEQSLSDCCSRDHVSVKGGPMACDRVILIRCIEAWFGSVDAFESLVRTEVLNMLVHQLSYHVFTYWRIVQASCPVLWAVLDLMHMNYPDRIRGLVQLLCAAVSYCLLLLPSLALILIRLAYRMRRLGNSLGTRLLISVGLVASASLMFGSFFVFDRQAAAVARYLFDGNDLPGYLAVLAITSAATFALRRRTSSWLP</sequence>
<keyword evidence="4" id="KW-1185">Reference proteome</keyword>
<feature type="transmembrane region" description="Helical" evidence="2">
    <location>
        <begin position="227"/>
        <end position="256"/>
    </location>
</feature>
<keyword evidence="2" id="KW-1133">Transmembrane helix</keyword>
<feature type="region of interest" description="Disordered" evidence="1">
    <location>
        <begin position="10"/>
        <end position="29"/>
    </location>
</feature>
<feature type="transmembrane region" description="Helical" evidence="2">
    <location>
        <begin position="110"/>
        <end position="133"/>
    </location>
</feature>
<feature type="transmembrane region" description="Helical" evidence="2">
    <location>
        <begin position="439"/>
        <end position="457"/>
    </location>
</feature>
<evidence type="ECO:0000256" key="2">
    <source>
        <dbReference type="SAM" id="Phobius"/>
    </source>
</evidence>
<protein>
    <submittedName>
        <fullName evidence="3">Uncharacterized protein</fullName>
    </submittedName>
</protein>
<organism evidence="3 4">
    <name type="scientific">Symbiodinium natans</name>
    <dbReference type="NCBI Taxonomy" id="878477"/>
    <lineage>
        <taxon>Eukaryota</taxon>
        <taxon>Sar</taxon>
        <taxon>Alveolata</taxon>
        <taxon>Dinophyceae</taxon>
        <taxon>Suessiales</taxon>
        <taxon>Symbiodiniaceae</taxon>
        <taxon>Symbiodinium</taxon>
    </lineage>
</organism>
<evidence type="ECO:0000313" key="3">
    <source>
        <dbReference type="EMBL" id="CAE7560797.1"/>
    </source>
</evidence>
<proteinExistence type="predicted"/>
<dbReference type="AlphaFoldDB" id="A0A812U9Y6"/>
<feature type="transmembrane region" description="Helical" evidence="2">
    <location>
        <begin position="477"/>
        <end position="494"/>
    </location>
</feature>
<dbReference type="Proteomes" id="UP000604046">
    <property type="component" value="Unassembled WGS sequence"/>
</dbReference>
<keyword evidence="2" id="KW-0812">Transmembrane</keyword>
<evidence type="ECO:0000313" key="4">
    <source>
        <dbReference type="Proteomes" id="UP000604046"/>
    </source>
</evidence>
<feature type="transmembrane region" description="Helical" evidence="2">
    <location>
        <begin position="139"/>
        <end position="158"/>
    </location>
</feature>
<keyword evidence="2" id="KW-0472">Membrane</keyword>
<feature type="transmembrane region" description="Helical" evidence="2">
    <location>
        <begin position="406"/>
        <end position="427"/>
    </location>
</feature>
<accession>A0A812U9Y6</accession>
<dbReference type="EMBL" id="CAJNDS010002668">
    <property type="protein sequence ID" value="CAE7560797.1"/>
    <property type="molecule type" value="Genomic_DNA"/>
</dbReference>
<reference evidence="3" key="1">
    <citation type="submission" date="2021-02" db="EMBL/GenBank/DDBJ databases">
        <authorList>
            <person name="Dougan E. K."/>
            <person name="Rhodes N."/>
            <person name="Thang M."/>
            <person name="Chan C."/>
        </authorList>
    </citation>
    <scope>NUCLEOTIDE SEQUENCE</scope>
</reference>
<feature type="transmembrane region" description="Helical" evidence="2">
    <location>
        <begin position="368"/>
        <end position="386"/>
    </location>
</feature>
<comment type="caution">
    <text evidence="3">The sequence shown here is derived from an EMBL/GenBank/DDBJ whole genome shotgun (WGS) entry which is preliminary data.</text>
</comment>
<dbReference type="OrthoDB" id="2157530at2759"/>
<gene>
    <name evidence="3" type="ORF">SNAT2548_LOCUS31619</name>
</gene>